<keyword evidence="2 8" id="KW-0813">Transport</keyword>
<feature type="transmembrane region" description="Helical" evidence="8">
    <location>
        <begin position="87"/>
        <end position="106"/>
    </location>
</feature>
<dbReference type="GO" id="GO:0043190">
    <property type="term" value="C:ATP-binding cassette (ABC) transporter complex"/>
    <property type="evidence" value="ECO:0007669"/>
    <property type="project" value="InterPro"/>
</dbReference>
<name>A0A100YVM8_TRASO</name>
<dbReference type="PANTHER" id="PTHR30614">
    <property type="entry name" value="MEMBRANE COMPONENT OF AMINO ACID ABC TRANSPORTER"/>
    <property type="match status" value="1"/>
</dbReference>
<evidence type="ECO:0000256" key="4">
    <source>
        <dbReference type="ARBA" id="ARBA00022692"/>
    </source>
</evidence>
<evidence type="ECO:0000256" key="8">
    <source>
        <dbReference type="RuleBase" id="RU363032"/>
    </source>
</evidence>
<keyword evidence="3" id="KW-1003">Cell membrane</keyword>
<gene>
    <name evidence="10" type="ORF">AUL39_06000</name>
</gene>
<proteinExistence type="inferred from homology"/>
<reference evidence="10 11" key="1">
    <citation type="submission" date="2015-12" db="EMBL/GenBank/DDBJ databases">
        <title>Draft Genome Sequence of Olsenella scatoligenes SK9K4T; a Producer of 3-Methylindole- (skatole) and 4-Methylphenol- (p-cresol) Isolated from Pig Feces.</title>
        <authorList>
            <person name="Li X."/>
            <person name="Borg B."/>
            <person name="Canibe N."/>
        </authorList>
    </citation>
    <scope>NUCLEOTIDE SEQUENCE [LARGE SCALE GENOMIC DNA]</scope>
    <source>
        <strain evidence="10 11">SK9K4</strain>
    </source>
</reference>
<keyword evidence="11" id="KW-1185">Reference proteome</keyword>
<dbReference type="RefSeq" id="WP_059054686.1">
    <property type="nucleotide sequence ID" value="NZ_LOJF01000009.1"/>
</dbReference>
<dbReference type="STRING" id="1299998.AUL39_06000"/>
<evidence type="ECO:0000256" key="3">
    <source>
        <dbReference type="ARBA" id="ARBA00022475"/>
    </source>
</evidence>
<feature type="transmembrane region" description="Helical" evidence="8">
    <location>
        <begin position="16"/>
        <end position="37"/>
    </location>
</feature>
<sequence>MDFGTMVGMLLSGYRISMIIFAVTLVGSIPLGMLVALGRLSKFKPLSLLMQLFISVLRGTPLMLQMFAVSFMPYYVFGLKTGADFPMIAVLISFVINYAAYFAEIYRSGIQSIPRGQYEAAEVLGYSSRQTFQRIVLPQVVKRVLPAMGNEVVTLVKDTSLAFSLGVLEMFTQARAIVTSQRTMAAFAVAALIYWVTCLIIEYIMRRIEKKLDYYHD</sequence>
<evidence type="ECO:0000313" key="11">
    <source>
        <dbReference type="Proteomes" id="UP000054078"/>
    </source>
</evidence>
<dbReference type="InterPro" id="IPR000515">
    <property type="entry name" value="MetI-like"/>
</dbReference>
<dbReference type="PROSITE" id="PS50928">
    <property type="entry name" value="ABC_TM1"/>
    <property type="match status" value="1"/>
</dbReference>
<evidence type="ECO:0000259" key="9">
    <source>
        <dbReference type="PROSITE" id="PS50928"/>
    </source>
</evidence>
<evidence type="ECO:0000256" key="2">
    <source>
        <dbReference type="ARBA" id="ARBA00022448"/>
    </source>
</evidence>
<dbReference type="PANTHER" id="PTHR30614:SF0">
    <property type="entry name" value="L-CYSTINE TRANSPORT SYSTEM PERMEASE PROTEIN TCYL"/>
    <property type="match status" value="1"/>
</dbReference>
<dbReference type="Proteomes" id="UP000054078">
    <property type="component" value="Unassembled WGS sequence"/>
</dbReference>
<keyword evidence="5" id="KW-0029">Amino-acid transport</keyword>
<comment type="caution">
    <text evidence="10">The sequence shown here is derived from an EMBL/GenBank/DDBJ whole genome shotgun (WGS) entry which is preliminary data.</text>
</comment>
<comment type="subcellular location">
    <subcellularLocation>
        <location evidence="1 8">Cell membrane</location>
        <topology evidence="1 8">Multi-pass membrane protein</topology>
    </subcellularLocation>
</comment>
<organism evidence="10 11">
    <name type="scientific">Tractidigestivibacter scatoligenes</name>
    <name type="common">Olsenella scatoligenes</name>
    <dbReference type="NCBI Taxonomy" id="1299998"/>
    <lineage>
        <taxon>Bacteria</taxon>
        <taxon>Bacillati</taxon>
        <taxon>Actinomycetota</taxon>
        <taxon>Coriobacteriia</taxon>
        <taxon>Coriobacteriales</taxon>
        <taxon>Atopobiaceae</taxon>
        <taxon>Tractidigestivibacter</taxon>
    </lineage>
</organism>
<evidence type="ECO:0000256" key="5">
    <source>
        <dbReference type="ARBA" id="ARBA00022970"/>
    </source>
</evidence>
<keyword evidence="4 8" id="KW-0812">Transmembrane</keyword>
<evidence type="ECO:0000256" key="6">
    <source>
        <dbReference type="ARBA" id="ARBA00022989"/>
    </source>
</evidence>
<evidence type="ECO:0000256" key="1">
    <source>
        <dbReference type="ARBA" id="ARBA00004651"/>
    </source>
</evidence>
<feature type="transmembrane region" description="Helical" evidence="8">
    <location>
        <begin position="49"/>
        <end position="75"/>
    </location>
</feature>
<dbReference type="GO" id="GO:0022857">
    <property type="term" value="F:transmembrane transporter activity"/>
    <property type="evidence" value="ECO:0007669"/>
    <property type="project" value="InterPro"/>
</dbReference>
<evidence type="ECO:0000256" key="7">
    <source>
        <dbReference type="ARBA" id="ARBA00023136"/>
    </source>
</evidence>
<comment type="similarity">
    <text evidence="8">Belongs to the binding-protein-dependent transport system permease family.</text>
</comment>
<feature type="transmembrane region" description="Helical" evidence="8">
    <location>
        <begin position="185"/>
        <end position="205"/>
    </location>
</feature>
<keyword evidence="6 8" id="KW-1133">Transmembrane helix</keyword>
<dbReference type="GO" id="GO:0006865">
    <property type="term" value="P:amino acid transport"/>
    <property type="evidence" value="ECO:0007669"/>
    <property type="project" value="UniProtKB-KW"/>
</dbReference>
<keyword evidence="7 8" id="KW-0472">Membrane</keyword>
<dbReference type="NCBIfam" id="TIGR01726">
    <property type="entry name" value="HEQRo_perm_3TM"/>
    <property type="match status" value="1"/>
</dbReference>
<dbReference type="Gene3D" id="1.10.3720.10">
    <property type="entry name" value="MetI-like"/>
    <property type="match status" value="1"/>
</dbReference>
<dbReference type="SUPFAM" id="SSF161098">
    <property type="entry name" value="MetI-like"/>
    <property type="match status" value="1"/>
</dbReference>
<dbReference type="OrthoDB" id="3181282at2"/>
<dbReference type="InterPro" id="IPR043429">
    <property type="entry name" value="ArtM/GltK/GlnP/TcyL/YhdX-like"/>
</dbReference>
<evidence type="ECO:0000313" key="10">
    <source>
        <dbReference type="EMBL" id="KUH58537.1"/>
    </source>
</evidence>
<dbReference type="AlphaFoldDB" id="A0A100YVM8"/>
<dbReference type="CDD" id="cd06261">
    <property type="entry name" value="TM_PBP2"/>
    <property type="match status" value="1"/>
</dbReference>
<dbReference type="InterPro" id="IPR035906">
    <property type="entry name" value="MetI-like_sf"/>
</dbReference>
<dbReference type="Pfam" id="PF00528">
    <property type="entry name" value="BPD_transp_1"/>
    <property type="match status" value="1"/>
</dbReference>
<feature type="domain" description="ABC transmembrane type-1" evidence="9">
    <location>
        <begin position="14"/>
        <end position="205"/>
    </location>
</feature>
<dbReference type="EMBL" id="LOJF01000009">
    <property type="protein sequence ID" value="KUH58537.1"/>
    <property type="molecule type" value="Genomic_DNA"/>
</dbReference>
<accession>A0A100YVM8</accession>
<protein>
    <submittedName>
        <fullName evidence="10">Polar amino acid ABC transporter permease</fullName>
    </submittedName>
</protein>
<dbReference type="InterPro" id="IPR010065">
    <property type="entry name" value="AA_ABC_transptr_permease_3TM"/>
</dbReference>